<dbReference type="EMBL" id="BRXX01000038">
    <property type="protein sequence ID" value="GMH84516.1"/>
    <property type="molecule type" value="Genomic_DNA"/>
</dbReference>
<dbReference type="PANTHER" id="PTHR22889">
    <property type="entry name" value="WD REPEAT-CONTAINING PROTEIN 89"/>
    <property type="match status" value="1"/>
</dbReference>
<name>A0A9W7B5D3_9STRA</name>
<keyword evidence="2" id="KW-0677">Repeat</keyword>
<organism evidence="4 5">
    <name type="scientific">Triparma verrucosa</name>
    <dbReference type="NCBI Taxonomy" id="1606542"/>
    <lineage>
        <taxon>Eukaryota</taxon>
        <taxon>Sar</taxon>
        <taxon>Stramenopiles</taxon>
        <taxon>Ochrophyta</taxon>
        <taxon>Bolidophyceae</taxon>
        <taxon>Parmales</taxon>
        <taxon>Triparmaceae</taxon>
        <taxon>Triparma</taxon>
    </lineage>
</organism>
<dbReference type="Proteomes" id="UP001165160">
    <property type="component" value="Unassembled WGS sequence"/>
</dbReference>
<protein>
    <submittedName>
        <fullName evidence="4">Uncharacterized protein</fullName>
    </submittedName>
</protein>
<comment type="caution">
    <text evidence="4">The sequence shown here is derived from an EMBL/GenBank/DDBJ whole genome shotgun (WGS) entry which is preliminary data.</text>
</comment>
<feature type="compositionally biased region" description="Basic residues" evidence="3">
    <location>
        <begin position="117"/>
        <end position="127"/>
    </location>
</feature>
<proteinExistence type="predicted"/>
<dbReference type="PANTHER" id="PTHR22889:SF0">
    <property type="entry name" value="WD REPEAT-CONTAINING PROTEIN 89"/>
    <property type="match status" value="1"/>
</dbReference>
<evidence type="ECO:0000256" key="1">
    <source>
        <dbReference type="ARBA" id="ARBA00022574"/>
    </source>
</evidence>
<evidence type="ECO:0000313" key="5">
    <source>
        <dbReference type="Proteomes" id="UP001165160"/>
    </source>
</evidence>
<keyword evidence="5" id="KW-1185">Reference proteome</keyword>
<gene>
    <name evidence="4" type="ORF">TrVE_jg8025</name>
</gene>
<evidence type="ECO:0000256" key="2">
    <source>
        <dbReference type="ARBA" id="ARBA00022737"/>
    </source>
</evidence>
<evidence type="ECO:0000313" key="4">
    <source>
        <dbReference type="EMBL" id="GMH84516.1"/>
    </source>
</evidence>
<feature type="region of interest" description="Disordered" evidence="3">
    <location>
        <begin position="117"/>
        <end position="142"/>
    </location>
</feature>
<keyword evidence="1" id="KW-0853">WD repeat</keyword>
<dbReference type="InterPro" id="IPR039328">
    <property type="entry name" value="WDR89"/>
</dbReference>
<accession>A0A9W7B5D3</accession>
<dbReference type="AlphaFoldDB" id="A0A9W7B5D3"/>
<evidence type="ECO:0000256" key="3">
    <source>
        <dbReference type="SAM" id="MobiDB-lite"/>
    </source>
</evidence>
<sequence length="142" mass="14907">MNEYTGVENGGVDYIFGVLWIEVGDWKINGGDEVGEESIKQDGGRLVLIGGSFTGDLHSLAVTPSGLVPIPNGDFKGGHSSVVRCLGRVGGGYVTGGEDGRVCLWSNTGGGAVIGGLKKKKKKKGKGKNLDDRKNRQTAKPY</sequence>
<reference evidence="5" key="1">
    <citation type="journal article" date="2023" name="Commun. Biol.">
        <title>Genome analysis of Parmales, the sister group of diatoms, reveals the evolutionary specialization of diatoms from phago-mixotrophs to photoautotrophs.</title>
        <authorList>
            <person name="Ban H."/>
            <person name="Sato S."/>
            <person name="Yoshikawa S."/>
            <person name="Yamada K."/>
            <person name="Nakamura Y."/>
            <person name="Ichinomiya M."/>
            <person name="Sato N."/>
            <person name="Blanc-Mathieu R."/>
            <person name="Endo H."/>
            <person name="Kuwata A."/>
            <person name="Ogata H."/>
        </authorList>
    </citation>
    <scope>NUCLEOTIDE SEQUENCE [LARGE SCALE GENOMIC DNA]</scope>
    <source>
        <strain evidence="5">NIES 3699</strain>
    </source>
</reference>